<feature type="transmembrane region" description="Helical" evidence="1">
    <location>
        <begin position="72"/>
        <end position="97"/>
    </location>
</feature>
<dbReference type="EMBL" id="BMFS01000005">
    <property type="protein sequence ID" value="GGG99386.1"/>
    <property type="molecule type" value="Genomic_DNA"/>
</dbReference>
<feature type="transmembrane region" description="Helical" evidence="1">
    <location>
        <begin position="48"/>
        <end position="66"/>
    </location>
</feature>
<keyword evidence="1" id="KW-0472">Membrane</keyword>
<name>A0ABQ1XPN9_9PROT</name>
<evidence type="ECO:0000256" key="1">
    <source>
        <dbReference type="SAM" id="Phobius"/>
    </source>
</evidence>
<organism evidence="2 3">
    <name type="scientific">Glycocaulis albus</name>
    <dbReference type="NCBI Taxonomy" id="1382801"/>
    <lineage>
        <taxon>Bacteria</taxon>
        <taxon>Pseudomonadati</taxon>
        <taxon>Pseudomonadota</taxon>
        <taxon>Alphaproteobacteria</taxon>
        <taxon>Maricaulales</taxon>
        <taxon>Maricaulaceae</taxon>
        <taxon>Glycocaulis</taxon>
    </lineage>
</organism>
<dbReference type="RefSeq" id="WP_188451862.1">
    <property type="nucleotide sequence ID" value="NZ_BMFS01000005.1"/>
</dbReference>
<reference evidence="3" key="1">
    <citation type="journal article" date="2019" name="Int. J. Syst. Evol. Microbiol.">
        <title>The Global Catalogue of Microorganisms (GCM) 10K type strain sequencing project: providing services to taxonomists for standard genome sequencing and annotation.</title>
        <authorList>
            <consortium name="The Broad Institute Genomics Platform"/>
            <consortium name="The Broad Institute Genome Sequencing Center for Infectious Disease"/>
            <person name="Wu L."/>
            <person name="Ma J."/>
        </authorList>
    </citation>
    <scope>NUCLEOTIDE SEQUENCE [LARGE SCALE GENOMIC DNA]</scope>
    <source>
        <strain evidence="3">CGMCC 1.12766</strain>
    </source>
</reference>
<protein>
    <submittedName>
        <fullName evidence="2">Uncharacterized protein</fullName>
    </submittedName>
</protein>
<proteinExistence type="predicted"/>
<accession>A0ABQ1XPN9</accession>
<evidence type="ECO:0000313" key="3">
    <source>
        <dbReference type="Proteomes" id="UP000648722"/>
    </source>
</evidence>
<keyword evidence="3" id="KW-1185">Reference proteome</keyword>
<sequence length="107" mass="10937">MSIAKIVWAVSILAAIVLAFVTFEYGGAILAVLGLASGFFVSADHRRGVLIAAIFLLVGASALEAIPVVGEYLTAILGSYANVLAAASVMVIVMVTVERLMPAKSGG</sequence>
<keyword evidence="1" id="KW-0812">Transmembrane</keyword>
<evidence type="ECO:0000313" key="2">
    <source>
        <dbReference type="EMBL" id="GGG99386.1"/>
    </source>
</evidence>
<comment type="caution">
    <text evidence="2">The sequence shown here is derived from an EMBL/GenBank/DDBJ whole genome shotgun (WGS) entry which is preliminary data.</text>
</comment>
<dbReference type="Proteomes" id="UP000648722">
    <property type="component" value="Unassembled WGS sequence"/>
</dbReference>
<feature type="transmembrane region" description="Helical" evidence="1">
    <location>
        <begin position="6"/>
        <end position="36"/>
    </location>
</feature>
<gene>
    <name evidence="2" type="ORF">GCM10007420_14050</name>
</gene>
<keyword evidence="1" id="KW-1133">Transmembrane helix</keyword>